<evidence type="ECO:0000313" key="1">
    <source>
        <dbReference type="EMBL" id="MBX65380.1"/>
    </source>
</evidence>
<dbReference type="EMBL" id="GGEC01084896">
    <property type="protein sequence ID" value="MBX65380.1"/>
    <property type="molecule type" value="Transcribed_RNA"/>
</dbReference>
<protein>
    <submittedName>
        <fullName evidence="1">Uncharacterized protein</fullName>
    </submittedName>
</protein>
<accession>A0A2P2QEC1</accession>
<organism evidence="1">
    <name type="scientific">Rhizophora mucronata</name>
    <name type="common">Asiatic mangrove</name>
    <dbReference type="NCBI Taxonomy" id="61149"/>
    <lineage>
        <taxon>Eukaryota</taxon>
        <taxon>Viridiplantae</taxon>
        <taxon>Streptophyta</taxon>
        <taxon>Embryophyta</taxon>
        <taxon>Tracheophyta</taxon>
        <taxon>Spermatophyta</taxon>
        <taxon>Magnoliopsida</taxon>
        <taxon>eudicotyledons</taxon>
        <taxon>Gunneridae</taxon>
        <taxon>Pentapetalae</taxon>
        <taxon>rosids</taxon>
        <taxon>fabids</taxon>
        <taxon>Malpighiales</taxon>
        <taxon>Rhizophoraceae</taxon>
        <taxon>Rhizophora</taxon>
    </lineage>
</organism>
<dbReference type="AlphaFoldDB" id="A0A2P2QEC1"/>
<proteinExistence type="predicted"/>
<sequence>MLSDLIFNLYKKFGCAYVIDITGYALNAQGIAILTIISLQLSPLVLLNGDELSTRVF</sequence>
<name>A0A2P2QEC1_RHIMU</name>
<reference evidence="1" key="1">
    <citation type="submission" date="2018-02" db="EMBL/GenBank/DDBJ databases">
        <title>Rhizophora mucronata_Transcriptome.</title>
        <authorList>
            <person name="Meera S.P."/>
            <person name="Sreeshan A."/>
            <person name="Augustine A."/>
        </authorList>
    </citation>
    <scope>NUCLEOTIDE SEQUENCE</scope>
    <source>
        <tissue evidence="1">Leaf</tissue>
    </source>
</reference>